<feature type="binding site" evidence="7">
    <location>
        <position position="174"/>
    </location>
    <ligand>
        <name>[4Fe-4S] cluster</name>
        <dbReference type="ChEBI" id="CHEBI:49883"/>
        <label>1</label>
    </ligand>
</feature>
<reference evidence="9 10" key="1">
    <citation type="submission" date="2018-06" db="EMBL/GenBank/DDBJ databases">
        <title>Draft genome sequence of hyperthermophilic methanogen Methanothermobacter tenebrarum sp. MCM-B 1447.</title>
        <authorList>
            <person name="Pore S.D."/>
            <person name="Dagar S."/>
            <person name="Dhakephalkar P.K."/>
        </authorList>
    </citation>
    <scope>NUCLEOTIDE SEQUENCE [LARGE SCALE GENOMIC DNA]</scope>
    <source>
        <strain evidence="9 10">MCM B 1447</strain>
    </source>
</reference>
<keyword evidence="6" id="KW-0288">FMN</keyword>
<comment type="cofactor">
    <cofactor evidence="6">
        <name>FMN</name>
        <dbReference type="ChEBI" id="CHEBI:58210"/>
    </cofactor>
</comment>
<evidence type="ECO:0000313" key="10">
    <source>
        <dbReference type="Proteomes" id="UP000249782"/>
    </source>
</evidence>
<dbReference type="Proteomes" id="UP000249782">
    <property type="component" value="Unassembled WGS sequence"/>
</dbReference>
<keyword evidence="10" id="KW-1185">Reference proteome</keyword>
<proteinExistence type="inferred from homology"/>
<dbReference type="PROSITE" id="PS51379">
    <property type="entry name" value="4FE4S_FER_2"/>
    <property type="match status" value="4"/>
</dbReference>
<dbReference type="SUPFAM" id="SSF54862">
    <property type="entry name" value="4Fe-4S ferredoxins"/>
    <property type="match status" value="1"/>
</dbReference>
<evidence type="ECO:0000259" key="8">
    <source>
        <dbReference type="PROSITE" id="PS51379"/>
    </source>
</evidence>
<dbReference type="EMBL" id="QLOE01000001">
    <property type="protein sequence ID" value="RAO79909.1"/>
    <property type="molecule type" value="Genomic_DNA"/>
</dbReference>
<sequence length="620" mass="65934">MVQILLTDPEKCDGCNECIEACEKITGHASIFLNELEDGYHAIVCQQCVDPACARGCFRDAIRKEHGIVKIEQESCIGCKLCMLMCPIGAITYSDDGMIKCDQSCIEKPGDTPACVAACEKGCLEAVDVREVVSDIQKGFELKTATSSSSLTPSSPSSDLAAATQGLCVFCGTCEVVCPVDAIKVVDNHPEIDKKKCIMCGSCLAACPVLLPSGAGSIWDPRTIANIRYTSKAGKYVLRGFGTERRLPNFDDILIVPAQASIAPVDKYREPCNTQVTLGTRYAEEPLTLQTPVLIAGMSFGALSRESKLALAKGSTIVGSCANTGEGGMLPEERELADKLIVQYSSGRFGVSSEYLNVGDAIEVKIGQGAKPGMGGHLLAEKVSPEVAKIRGIPEGTDALSPARFLDATDKEDLAKHIELLREVTDWRVPIIVKFGPGRVYEDVRIAAEAGADIIAVDGMEGGTGAAPEVVIEHTGIPTLSALVQAVKSLEDMGLKDEIDLIITGGIRSGADVAKAMAMGADAVYIGTGAMIAMGCRACRMCYTGKCPVGVATQDPELRKRLDVDIAARKVANYIKAMTEETKMLAQLAGHDDIRQFNPDDLRALDTNTATITGLKLINE</sequence>
<evidence type="ECO:0000313" key="9">
    <source>
        <dbReference type="EMBL" id="RAO79909.1"/>
    </source>
</evidence>
<dbReference type="GO" id="GO:0006537">
    <property type="term" value="P:glutamate biosynthetic process"/>
    <property type="evidence" value="ECO:0007669"/>
    <property type="project" value="UniProtKB-KW"/>
</dbReference>
<feature type="binding site" evidence="7">
    <location>
        <position position="168"/>
    </location>
    <ligand>
        <name>[4Fe-4S] cluster</name>
        <dbReference type="ChEBI" id="CHEBI:49883"/>
        <label>1</label>
    </ligand>
</feature>
<feature type="binding site" evidence="7">
    <location>
        <position position="178"/>
    </location>
    <ligand>
        <name>[4Fe-4S] cluster</name>
        <dbReference type="ChEBI" id="CHEBI:49883"/>
        <label>2</label>
    </ligand>
</feature>
<name>A0A328PBU6_9EURY</name>
<feature type="binding site" evidence="7">
    <location>
        <position position="197"/>
    </location>
    <ligand>
        <name>[4Fe-4S] cluster</name>
        <dbReference type="ChEBI" id="CHEBI:49883"/>
        <label>2</label>
    </ligand>
</feature>
<keyword evidence="7" id="KW-0479">Metal-binding</keyword>
<evidence type="ECO:0000256" key="5">
    <source>
        <dbReference type="ARBA" id="ARBA00048151"/>
    </source>
</evidence>
<feature type="binding site" evidence="7">
    <location>
        <position position="203"/>
    </location>
    <ligand>
        <name>[4Fe-4S] cluster</name>
        <dbReference type="ChEBI" id="CHEBI:49883"/>
        <label>2</label>
    </ligand>
</feature>
<dbReference type="GO" id="GO:0004355">
    <property type="term" value="F:glutamate synthase (NADPH) activity"/>
    <property type="evidence" value="ECO:0007669"/>
    <property type="project" value="UniProtKB-EC"/>
</dbReference>
<evidence type="ECO:0000256" key="2">
    <source>
        <dbReference type="ARBA" id="ARBA00022605"/>
    </source>
</evidence>
<keyword evidence="6" id="KW-0521">NADP</keyword>
<dbReference type="RefSeq" id="WP_112093219.1">
    <property type="nucleotide sequence ID" value="NZ_QLOE01000001.1"/>
</dbReference>
<dbReference type="SUPFAM" id="SSF51395">
    <property type="entry name" value="FMN-linked oxidoreductases"/>
    <property type="match status" value="1"/>
</dbReference>
<dbReference type="InterPro" id="IPR002932">
    <property type="entry name" value="Glu_synthdom"/>
</dbReference>
<keyword evidence="3 6" id="KW-0560">Oxidoreductase</keyword>
<keyword evidence="6" id="KW-0285">Flavoprotein</keyword>
<dbReference type="CDD" id="cd02808">
    <property type="entry name" value="GltS_FMN"/>
    <property type="match status" value="1"/>
</dbReference>
<dbReference type="InterPro" id="IPR024188">
    <property type="entry name" value="GltB"/>
</dbReference>
<dbReference type="Pfam" id="PF00037">
    <property type="entry name" value="Fer4"/>
    <property type="match status" value="1"/>
</dbReference>
<feature type="binding site" evidence="7">
    <location>
        <position position="207"/>
    </location>
    <ligand>
        <name>[4Fe-4S] cluster</name>
        <dbReference type="ChEBI" id="CHEBI:49883"/>
        <label>1</label>
    </ligand>
</feature>
<comment type="catalytic activity">
    <reaction evidence="5 6">
        <text>2 L-glutamate + NADP(+) = L-glutamine + 2-oxoglutarate + NADPH + H(+)</text>
        <dbReference type="Rhea" id="RHEA:15501"/>
        <dbReference type="ChEBI" id="CHEBI:15378"/>
        <dbReference type="ChEBI" id="CHEBI:16810"/>
        <dbReference type="ChEBI" id="CHEBI:29985"/>
        <dbReference type="ChEBI" id="CHEBI:57783"/>
        <dbReference type="ChEBI" id="CHEBI:58349"/>
        <dbReference type="ChEBI" id="CHEBI:58359"/>
        <dbReference type="EC" id="1.4.1.13"/>
    </reaction>
</comment>
<evidence type="ECO:0000256" key="1">
    <source>
        <dbReference type="ARBA" id="ARBA00009716"/>
    </source>
</evidence>
<evidence type="ECO:0000256" key="4">
    <source>
        <dbReference type="ARBA" id="ARBA00023164"/>
    </source>
</evidence>
<dbReference type="EC" id="1.4.1.13" evidence="6"/>
<comment type="caution">
    <text evidence="9">The sequence shown here is derived from an EMBL/GenBank/DDBJ whole genome shotgun (WGS) entry which is preliminary data.</text>
</comment>
<feature type="binding site" evidence="7">
    <location>
        <position position="200"/>
    </location>
    <ligand>
        <name>[4Fe-4S] cluster</name>
        <dbReference type="ChEBI" id="CHEBI:49883"/>
        <label>2</label>
    </ligand>
</feature>
<keyword evidence="7" id="KW-0408">Iron</keyword>
<dbReference type="InterPro" id="IPR017900">
    <property type="entry name" value="4Fe4S_Fe_S_CS"/>
</dbReference>
<dbReference type="Pfam" id="PF13237">
    <property type="entry name" value="Fer4_10"/>
    <property type="match status" value="1"/>
</dbReference>
<organism evidence="9 10">
    <name type="scientific">Methanothermobacter tenebrarum</name>
    <dbReference type="NCBI Taxonomy" id="680118"/>
    <lineage>
        <taxon>Archaea</taxon>
        <taxon>Methanobacteriati</taxon>
        <taxon>Methanobacteriota</taxon>
        <taxon>Methanomada group</taxon>
        <taxon>Methanobacteria</taxon>
        <taxon>Methanobacteriales</taxon>
        <taxon>Methanobacteriaceae</taxon>
        <taxon>Methanothermobacter</taxon>
    </lineage>
</organism>
<dbReference type="GO" id="GO:0046872">
    <property type="term" value="F:metal ion binding"/>
    <property type="evidence" value="ECO:0007669"/>
    <property type="project" value="UniProtKB-KW"/>
</dbReference>
<keyword evidence="4 6" id="KW-0314">Glutamate biosynthesis</keyword>
<accession>A0A328PBU6</accession>
<feature type="binding site" evidence="7">
    <location>
        <position position="171"/>
    </location>
    <ligand>
        <name>[4Fe-4S] cluster</name>
        <dbReference type="ChEBI" id="CHEBI:49883"/>
        <label>1</label>
    </ligand>
</feature>
<protein>
    <recommendedName>
        <fullName evidence="6">Archaeal glutamate synthase [NADPH]</fullName>
        <ecNumber evidence="6">1.4.1.13</ecNumber>
    </recommendedName>
</protein>
<dbReference type="Gene3D" id="3.20.20.70">
    <property type="entry name" value="Aldolase class I"/>
    <property type="match status" value="1"/>
</dbReference>
<dbReference type="CDD" id="cd04410">
    <property type="entry name" value="DMSOR_beta-like"/>
    <property type="match status" value="1"/>
</dbReference>
<evidence type="ECO:0000256" key="3">
    <source>
        <dbReference type="ARBA" id="ARBA00023002"/>
    </source>
</evidence>
<comment type="similarity">
    <text evidence="1 6">Belongs to the glutamate synthase family.</text>
</comment>
<dbReference type="Gene3D" id="3.30.70.20">
    <property type="match status" value="3"/>
</dbReference>
<keyword evidence="2 6" id="KW-0028">Amino-acid biosynthesis</keyword>
<dbReference type="InterPro" id="IPR043578">
    <property type="entry name" value="GltB_archl_type"/>
</dbReference>
<gene>
    <name evidence="9" type="ORF">DPC56_01125</name>
</gene>
<dbReference type="Pfam" id="PF01645">
    <property type="entry name" value="Glu_synthase"/>
    <property type="match status" value="1"/>
</dbReference>
<dbReference type="PIRSF" id="PIRSF500061">
    <property type="entry name" value="GOGAT_lg2_archl"/>
    <property type="match status" value="1"/>
</dbReference>
<dbReference type="PROSITE" id="PS00198">
    <property type="entry name" value="4FE4S_FER_1"/>
    <property type="match status" value="3"/>
</dbReference>
<evidence type="ECO:0000256" key="6">
    <source>
        <dbReference type="PIRNR" id="PIRNR006429"/>
    </source>
</evidence>
<dbReference type="PIRSF" id="PIRSF006429">
    <property type="entry name" value="GOGAT_lg_2"/>
    <property type="match status" value="1"/>
</dbReference>
<dbReference type="InterPro" id="IPR017896">
    <property type="entry name" value="4Fe4S_Fe-S-bd"/>
</dbReference>
<feature type="domain" description="4Fe-4S ferredoxin-type" evidence="8">
    <location>
        <begin position="189"/>
        <end position="217"/>
    </location>
</feature>
<dbReference type="PANTHER" id="PTHR43819:SF1">
    <property type="entry name" value="ARCHAEAL-TYPE GLUTAMATE SYNTHASE [NADPH]"/>
    <property type="match status" value="1"/>
</dbReference>
<keyword evidence="7" id="KW-0411">Iron-sulfur</keyword>
<feature type="domain" description="4Fe-4S ferredoxin-type" evidence="8">
    <location>
        <begin position="67"/>
        <end position="96"/>
    </location>
</feature>
<dbReference type="AlphaFoldDB" id="A0A328PBU6"/>
<keyword evidence="7" id="KW-0004">4Fe-4S</keyword>
<evidence type="ECO:0000256" key="7">
    <source>
        <dbReference type="PIRSR" id="PIRSR006429-1"/>
    </source>
</evidence>
<feature type="domain" description="4Fe-4S ferredoxin-type" evidence="8">
    <location>
        <begin position="3"/>
        <end position="22"/>
    </location>
</feature>
<feature type="domain" description="4Fe-4S ferredoxin-type" evidence="8">
    <location>
        <begin position="159"/>
        <end position="188"/>
    </location>
</feature>
<dbReference type="InterPro" id="IPR013785">
    <property type="entry name" value="Aldolase_TIM"/>
</dbReference>
<dbReference type="GO" id="GO:0051539">
    <property type="term" value="F:4 iron, 4 sulfur cluster binding"/>
    <property type="evidence" value="ECO:0007669"/>
    <property type="project" value="UniProtKB-KW"/>
</dbReference>
<dbReference type="PANTHER" id="PTHR43819">
    <property type="entry name" value="ARCHAEAL-TYPE GLUTAMATE SYNTHASE [NADPH]"/>
    <property type="match status" value="1"/>
</dbReference>
<dbReference type="OrthoDB" id="2837at2157"/>